<feature type="active site" description="Tele-AMP-histidine intermediate" evidence="1">
    <location>
        <position position="99"/>
    </location>
</feature>
<evidence type="ECO:0000313" key="6">
    <source>
        <dbReference type="Proteomes" id="UP000029579"/>
    </source>
</evidence>
<proteinExistence type="predicted"/>
<keyword evidence="5" id="KW-0378">Hydrolase</keyword>
<accession>A0A095X3P9</accession>
<evidence type="ECO:0000256" key="2">
    <source>
        <dbReference type="PIRSR" id="PIRSR601310-3"/>
    </source>
</evidence>
<reference evidence="5 6" key="1">
    <citation type="submission" date="2014-07" db="EMBL/GenBank/DDBJ databases">
        <authorList>
            <person name="McCorrison J."/>
            <person name="Sanka R."/>
            <person name="Torralba M."/>
            <person name="Gillis M."/>
            <person name="Haft D.H."/>
            <person name="Methe B."/>
            <person name="Sutton G."/>
            <person name="Nelson K.E."/>
        </authorList>
    </citation>
    <scope>NUCLEOTIDE SEQUENCE [LARGE SCALE GENOMIC DNA]</scope>
    <source>
        <strain evidence="5 6">S7-1-13</strain>
    </source>
</reference>
<evidence type="ECO:0000259" key="4">
    <source>
        <dbReference type="PROSITE" id="PS51084"/>
    </source>
</evidence>
<feature type="domain" description="HIT" evidence="4">
    <location>
        <begin position="4"/>
        <end position="113"/>
    </location>
</feature>
<name>A0A095X3P9_9FIRM</name>
<dbReference type="PROSITE" id="PS51084">
    <property type="entry name" value="HIT_2"/>
    <property type="match status" value="1"/>
</dbReference>
<dbReference type="CDD" id="cd01276">
    <property type="entry name" value="PKCI_related"/>
    <property type="match status" value="1"/>
</dbReference>
<dbReference type="Gene3D" id="3.30.428.10">
    <property type="entry name" value="HIT-like"/>
    <property type="match status" value="1"/>
</dbReference>
<dbReference type="PRINTS" id="PR00332">
    <property type="entry name" value="HISTRIAD"/>
</dbReference>
<feature type="short sequence motif" description="Histidine triad motif" evidence="2 3">
    <location>
        <begin position="97"/>
        <end position="101"/>
    </location>
</feature>
<dbReference type="InterPro" id="IPR001310">
    <property type="entry name" value="Histidine_triad_HIT"/>
</dbReference>
<dbReference type="InterPro" id="IPR011146">
    <property type="entry name" value="HIT-like"/>
</dbReference>
<dbReference type="Pfam" id="PF11969">
    <property type="entry name" value="DcpS_C"/>
    <property type="match status" value="1"/>
</dbReference>
<protein>
    <submittedName>
        <fullName evidence="5">HIT family hydrolase</fullName>
    </submittedName>
</protein>
<gene>
    <name evidence="5" type="ORF">HMPREF1630_04520</name>
</gene>
<organism evidence="5 6">
    <name type="scientific">Anaerococcus lactolyticus S7-1-13</name>
    <dbReference type="NCBI Taxonomy" id="1284686"/>
    <lineage>
        <taxon>Bacteria</taxon>
        <taxon>Bacillati</taxon>
        <taxon>Bacillota</taxon>
        <taxon>Tissierellia</taxon>
        <taxon>Tissierellales</taxon>
        <taxon>Peptoniphilaceae</taxon>
        <taxon>Anaerococcus</taxon>
    </lineage>
</organism>
<dbReference type="GO" id="GO:0016787">
    <property type="term" value="F:hydrolase activity"/>
    <property type="evidence" value="ECO:0007669"/>
    <property type="project" value="UniProtKB-KW"/>
</dbReference>
<evidence type="ECO:0000256" key="1">
    <source>
        <dbReference type="PIRSR" id="PIRSR601310-1"/>
    </source>
</evidence>
<dbReference type="SUPFAM" id="SSF54197">
    <property type="entry name" value="HIT-like"/>
    <property type="match status" value="1"/>
</dbReference>
<dbReference type="EMBL" id="JRMW01000032">
    <property type="protein sequence ID" value="KGF04281.1"/>
    <property type="molecule type" value="Genomic_DNA"/>
</dbReference>
<dbReference type="InterPro" id="IPR036265">
    <property type="entry name" value="HIT-like_sf"/>
</dbReference>
<dbReference type="PANTHER" id="PTHR23089">
    <property type="entry name" value="HISTIDINE TRIAD HIT PROTEIN"/>
    <property type="match status" value="1"/>
</dbReference>
<dbReference type="eggNOG" id="COG0537">
    <property type="taxonomic scope" value="Bacteria"/>
</dbReference>
<evidence type="ECO:0000256" key="3">
    <source>
        <dbReference type="PROSITE-ProRule" id="PRU00464"/>
    </source>
</evidence>
<dbReference type="OrthoDB" id="9784774at2"/>
<dbReference type="InterPro" id="IPR019808">
    <property type="entry name" value="Histidine_triad_CS"/>
</dbReference>
<evidence type="ECO:0000313" key="5">
    <source>
        <dbReference type="EMBL" id="KGF04281.1"/>
    </source>
</evidence>
<dbReference type="Proteomes" id="UP000029579">
    <property type="component" value="Unassembled WGS sequence"/>
</dbReference>
<dbReference type="RefSeq" id="WP_004828820.1">
    <property type="nucleotide sequence ID" value="NZ_JRMW01000032.1"/>
</dbReference>
<comment type="caution">
    <text evidence="5">The sequence shown here is derived from an EMBL/GenBank/DDBJ whole genome shotgun (WGS) entry which is preliminary data.</text>
</comment>
<dbReference type="PROSITE" id="PS00892">
    <property type="entry name" value="HIT_1"/>
    <property type="match status" value="1"/>
</dbReference>
<sequence length="113" mass="12694">MDCVFCKIVDGEIPSKIIYEDDELIAFDDLDPQAPIHFLVIPKKHIQSLETLDESDSDLIGKIFLAIRKIAREKGIADNGYRIVNNIGEDGGQTVPHMHFHVLGDRSLQWPPG</sequence>
<dbReference type="AlphaFoldDB" id="A0A095X3P9"/>